<name>A0A9N9CX99_9GLOM</name>
<dbReference type="Proteomes" id="UP000789739">
    <property type="component" value="Unassembled WGS sequence"/>
</dbReference>
<reference evidence="2" key="1">
    <citation type="submission" date="2021-06" db="EMBL/GenBank/DDBJ databases">
        <authorList>
            <person name="Kallberg Y."/>
            <person name="Tangrot J."/>
            <person name="Rosling A."/>
        </authorList>
    </citation>
    <scope>NUCLEOTIDE SEQUENCE</scope>
    <source>
        <strain evidence="2">BR232B</strain>
    </source>
</reference>
<gene>
    <name evidence="2" type="ORF">PBRASI_LOCUS8599</name>
</gene>
<evidence type="ECO:0000256" key="1">
    <source>
        <dbReference type="SAM" id="Phobius"/>
    </source>
</evidence>
<organism evidence="2 3">
    <name type="scientific">Paraglomus brasilianum</name>
    <dbReference type="NCBI Taxonomy" id="144538"/>
    <lineage>
        <taxon>Eukaryota</taxon>
        <taxon>Fungi</taxon>
        <taxon>Fungi incertae sedis</taxon>
        <taxon>Mucoromycota</taxon>
        <taxon>Glomeromycotina</taxon>
        <taxon>Glomeromycetes</taxon>
        <taxon>Paraglomerales</taxon>
        <taxon>Paraglomeraceae</taxon>
        <taxon>Paraglomus</taxon>
    </lineage>
</organism>
<proteinExistence type="predicted"/>
<evidence type="ECO:0000313" key="3">
    <source>
        <dbReference type="Proteomes" id="UP000789739"/>
    </source>
</evidence>
<keyword evidence="1" id="KW-0472">Membrane</keyword>
<keyword evidence="1" id="KW-0812">Transmembrane</keyword>
<protein>
    <submittedName>
        <fullName evidence="2">11070_t:CDS:1</fullName>
    </submittedName>
</protein>
<dbReference type="EMBL" id="CAJVPI010001573">
    <property type="protein sequence ID" value="CAG8619066.1"/>
    <property type="molecule type" value="Genomic_DNA"/>
</dbReference>
<evidence type="ECO:0000313" key="2">
    <source>
        <dbReference type="EMBL" id="CAG8619066.1"/>
    </source>
</evidence>
<comment type="caution">
    <text evidence="2">The sequence shown here is derived from an EMBL/GenBank/DDBJ whole genome shotgun (WGS) entry which is preliminary data.</text>
</comment>
<accession>A0A9N9CX99</accession>
<dbReference type="OrthoDB" id="2380658at2759"/>
<dbReference type="AlphaFoldDB" id="A0A9N9CX99"/>
<keyword evidence="1" id="KW-1133">Transmembrane helix</keyword>
<sequence length="280" mass="31882">MPLPKNKKAKNIKAPHIPFSTETPHKPILLKETAVSLSSRIVPGLKTLMGNLELKYPDVAQEIKYHLCEQAKLVSLSEGLVKWLHTALTSSLDTFDMAVNVPLNDACEQDQKLQFIFHSTLVDLNNQTIERHASERKFLVEQVSTIFEYIESVFGLVMFYCLFIILKKEMTTYKVDALAIAKMTHREFAIIEASGGLSMQDRQHTLDDTEKTLLEGAEMLQGTLQQYLDASIEIARKLKFYTIQIIVDRIVLIEISMHTTHFKAVEVRSAQWPFSWNSVG</sequence>
<feature type="non-terminal residue" evidence="2">
    <location>
        <position position="280"/>
    </location>
</feature>
<feature type="transmembrane region" description="Helical" evidence="1">
    <location>
        <begin position="146"/>
        <end position="166"/>
    </location>
</feature>
<keyword evidence="3" id="KW-1185">Reference proteome</keyword>